<name>A0ABR1IVK9_9AGAR</name>
<proteinExistence type="predicted"/>
<dbReference type="EMBL" id="JBANRG010000070">
    <property type="protein sequence ID" value="KAK7440032.1"/>
    <property type="molecule type" value="Genomic_DNA"/>
</dbReference>
<accession>A0ABR1IVK9</accession>
<evidence type="ECO:0000313" key="1">
    <source>
        <dbReference type="EMBL" id="KAK7440032.1"/>
    </source>
</evidence>
<dbReference type="Proteomes" id="UP001498398">
    <property type="component" value="Unassembled WGS sequence"/>
</dbReference>
<gene>
    <name evidence="1" type="ORF">VKT23_017283</name>
</gene>
<protein>
    <submittedName>
        <fullName evidence="1">Uncharacterized protein</fullName>
    </submittedName>
</protein>
<reference evidence="1 2" key="1">
    <citation type="submission" date="2024-01" db="EMBL/GenBank/DDBJ databases">
        <title>A draft genome for the cacao thread blight pathogen Marasmiellus scandens.</title>
        <authorList>
            <person name="Baruah I.K."/>
            <person name="Leung J."/>
            <person name="Bukari Y."/>
            <person name="Amoako-Attah I."/>
            <person name="Meinhardt L.W."/>
            <person name="Bailey B.A."/>
            <person name="Cohen S.P."/>
        </authorList>
    </citation>
    <scope>NUCLEOTIDE SEQUENCE [LARGE SCALE GENOMIC DNA]</scope>
    <source>
        <strain evidence="1 2">GH-19</strain>
    </source>
</reference>
<comment type="caution">
    <text evidence="1">The sequence shown here is derived from an EMBL/GenBank/DDBJ whole genome shotgun (WGS) entry which is preliminary data.</text>
</comment>
<organism evidence="1 2">
    <name type="scientific">Marasmiellus scandens</name>
    <dbReference type="NCBI Taxonomy" id="2682957"/>
    <lineage>
        <taxon>Eukaryota</taxon>
        <taxon>Fungi</taxon>
        <taxon>Dikarya</taxon>
        <taxon>Basidiomycota</taxon>
        <taxon>Agaricomycotina</taxon>
        <taxon>Agaricomycetes</taxon>
        <taxon>Agaricomycetidae</taxon>
        <taxon>Agaricales</taxon>
        <taxon>Marasmiineae</taxon>
        <taxon>Omphalotaceae</taxon>
        <taxon>Marasmiellus</taxon>
    </lineage>
</organism>
<sequence>MSQAIGPDVHIMSSAHHNTFRDLRIYAAGQNQTIINVYVNQPMPKSKSKFNRMLGKMKRALGRALGRISKKRPTA</sequence>
<evidence type="ECO:0000313" key="2">
    <source>
        <dbReference type="Proteomes" id="UP001498398"/>
    </source>
</evidence>
<keyword evidence="2" id="KW-1185">Reference proteome</keyword>